<dbReference type="OMA" id="PCAKSHT"/>
<keyword evidence="2" id="KW-1185">Reference proteome</keyword>
<proteinExistence type="predicted"/>
<organism evidence="1 2">
    <name type="scientific">Cercocebus atys</name>
    <name type="common">Sooty mangabey</name>
    <name type="synonym">Cercocebus torquatus atys</name>
    <dbReference type="NCBI Taxonomy" id="9531"/>
    <lineage>
        <taxon>Eukaryota</taxon>
        <taxon>Metazoa</taxon>
        <taxon>Chordata</taxon>
        <taxon>Craniata</taxon>
        <taxon>Vertebrata</taxon>
        <taxon>Euteleostomi</taxon>
        <taxon>Mammalia</taxon>
        <taxon>Eutheria</taxon>
        <taxon>Euarchontoglires</taxon>
        <taxon>Primates</taxon>
        <taxon>Haplorrhini</taxon>
        <taxon>Catarrhini</taxon>
        <taxon>Cercopithecidae</taxon>
        <taxon>Cercopithecinae</taxon>
        <taxon>Cercocebus</taxon>
    </lineage>
</organism>
<dbReference type="Ensembl" id="ENSCATT00000038895.1">
    <property type="protein sequence ID" value="ENSCATP00000014747.1"/>
    <property type="gene ID" value="ENSCATG00000031394.1"/>
</dbReference>
<reference evidence="1" key="2">
    <citation type="submission" date="2025-09" db="UniProtKB">
        <authorList>
            <consortium name="Ensembl"/>
        </authorList>
    </citation>
    <scope>IDENTIFICATION</scope>
</reference>
<reference evidence="1" key="1">
    <citation type="submission" date="2025-08" db="UniProtKB">
        <authorList>
            <consortium name="Ensembl"/>
        </authorList>
    </citation>
    <scope>IDENTIFICATION</scope>
</reference>
<sequence>MQEQEMKFKSLGIPYKALDCLVSAIVWPQALSWSPLDSMLWLRASRMKMPCAKSHTFAVAGLLCEIPSSLLPPSLC</sequence>
<accession>A0A2K5LP71</accession>
<name>A0A2K5LP71_CERAT</name>
<dbReference type="GeneTree" id="ENSGT00910000147053"/>
<evidence type="ECO:0000313" key="1">
    <source>
        <dbReference type="Ensembl" id="ENSCATP00000014747.1"/>
    </source>
</evidence>
<evidence type="ECO:0000313" key="2">
    <source>
        <dbReference type="Proteomes" id="UP000233060"/>
    </source>
</evidence>
<protein>
    <submittedName>
        <fullName evidence="1">Uncharacterized protein</fullName>
    </submittedName>
</protein>
<dbReference type="Proteomes" id="UP000233060">
    <property type="component" value="Unassembled WGS sequence"/>
</dbReference>
<dbReference type="AlphaFoldDB" id="A0A2K5LP71"/>